<name>A0A0A8YNR7_ARUDO</name>
<dbReference type="EMBL" id="GBRH01269466">
    <property type="protein sequence ID" value="JAD28429.1"/>
    <property type="molecule type" value="Transcribed_RNA"/>
</dbReference>
<dbReference type="AlphaFoldDB" id="A0A0A8YNR7"/>
<proteinExistence type="predicted"/>
<evidence type="ECO:0000313" key="1">
    <source>
        <dbReference type="EMBL" id="JAD28429.1"/>
    </source>
</evidence>
<protein>
    <submittedName>
        <fullName evidence="1">Uncharacterized protein</fullName>
    </submittedName>
</protein>
<reference evidence="1" key="1">
    <citation type="submission" date="2014-09" db="EMBL/GenBank/DDBJ databases">
        <authorList>
            <person name="Magalhaes I.L.F."/>
            <person name="Oliveira U."/>
            <person name="Santos F.R."/>
            <person name="Vidigal T.H.D.A."/>
            <person name="Brescovit A.D."/>
            <person name="Santos A.J."/>
        </authorList>
    </citation>
    <scope>NUCLEOTIDE SEQUENCE</scope>
    <source>
        <tissue evidence="1">Shoot tissue taken approximately 20 cm above the soil surface</tissue>
    </source>
</reference>
<sequence>MGSCATCRRRAGPARPCRTVWDARARARVRASVLPPFGIKRSPLFMVVQRKKESNHAVCTLQHDKKAASFSTTTTLIKCHA</sequence>
<organism evidence="1">
    <name type="scientific">Arundo donax</name>
    <name type="common">Giant reed</name>
    <name type="synonym">Donax arundinaceus</name>
    <dbReference type="NCBI Taxonomy" id="35708"/>
    <lineage>
        <taxon>Eukaryota</taxon>
        <taxon>Viridiplantae</taxon>
        <taxon>Streptophyta</taxon>
        <taxon>Embryophyta</taxon>
        <taxon>Tracheophyta</taxon>
        <taxon>Spermatophyta</taxon>
        <taxon>Magnoliopsida</taxon>
        <taxon>Liliopsida</taxon>
        <taxon>Poales</taxon>
        <taxon>Poaceae</taxon>
        <taxon>PACMAD clade</taxon>
        <taxon>Arundinoideae</taxon>
        <taxon>Arundineae</taxon>
        <taxon>Arundo</taxon>
    </lineage>
</organism>
<accession>A0A0A8YNR7</accession>
<reference evidence="1" key="2">
    <citation type="journal article" date="2015" name="Data Brief">
        <title>Shoot transcriptome of the giant reed, Arundo donax.</title>
        <authorList>
            <person name="Barrero R.A."/>
            <person name="Guerrero F.D."/>
            <person name="Moolhuijzen P."/>
            <person name="Goolsby J.A."/>
            <person name="Tidwell J."/>
            <person name="Bellgard S.E."/>
            <person name="Bellgard M.I."/>
        </authorList>
    </citation>
    <scope>NUCLEOTIDE SEQUENCE</scope>
    <source>
        <tissue evidence="1">Shoot tissue taken approximately 20 cm above the soil surface</tissue>
    </source>
</reference>